<dbReference type="AlphaFoldDB" id="A0A450SNU2"/>
<reference evidence="1" key="1">
    <citation type="submission" date="2019-02" db="EMBL/GenBank/DDBJ databases">
        <authorList>
            <person name="Gruber-Vodicka R. H."/>
            <person name="Seah K. B. B."/>
        </authorList>
    </citation>
    <scope>NUCLEOTIDE SEQUENCE</scope>
    <source>
        <strain evidence="1">BECK_BZ106</strain>
    </source>
</reference>
<accession>A0A450SNU2</accession>
<sequence length="944" mass="102834">MPEKYHGAALLLLLVIIVLISSGIFLGRPAWILSHQSQYAERTKAALFDAKQALIGWSISHPNAPGLMPWTDRNTDGNYDGDSDCASLPSYASFNPTFLLGRLPWRGRTNPCERAHGGLGIDTGNGAGEYLWYAVSRNLLRRYQSPVGYPIINPALADIAPFPWLTVRDTTNTLISDRVAAVILAPGAALNGQDRSNPAPSAKNYLDIHRGTGIDNADSDGCRDNNPGCNGADGEEFVQANANADFNDQLVFITIDELMATVERRMLNEIDKVLDNHRKTAGRYPWISPFAYPTAMVSGGVTENGADTSRTLIDSSADFIAAGIRPGQVIRNITDRSKGIIDSIDSRTMLSLRPSGLRHGQDNRFDINRVNEPDDNDGYRILIDTSGTATTGSMGNTLKDTDRGVDFHALGIRVGDIVENVTDETYGVVTGIPDPNSLALERIASDETMTFDPGDSYEIPRFNGVPDTWEGSLPFHTIGERFRTGFTVAWDIPTGIIKTSPANNSKYLETLGNALRCSDTRTLTIPGMGEKNCNLYHSHVKVPWTNGSCSWQGINSVRCQGRTDWHWYLSGFVTGNHEGNPFGLEDDDANFQGVEAGDIIFNDTDGSRGIIKDATDGTLETIRLYGGTRNNFEAGDRYRIRVATKILPEKNANCADISDGSGTISCGPRTLVDIDANFWEDGVRPGDTIENRSGGWWGIIEDVGQTSIFANTEGTLRVQSMGTGITNDFANGDRYIIRSGFVDKRRYAFNLAFTGDGAIDTSTGLRKVETGPGASLPAQNEIRIRDWDTIGQRTVVDASIATDPITASATIGEISVSELQFDLAPDFPAWFIDNNWHTFLYMAASPAYLPGGNGDCALNNNCLTVKTMGLGGTTTRNAHALILSAGSKTQGPDCPQTRPASNPGQYFEKENVHPLDNFSNFIFEQRHQLFSSACFQDQLQIVAP</sequence>
<dbReference type="EMBL" id="CAADFD010000023">
    <property type="protein sequence ID" value="VFJ55591.1"/>
    <property type="molecule type" value="Genomic_DNA"/>
</dbReference>
<name>A0A450SNU2_9GAMM</name>
<protein>
    <submittedName>
        <fullName evidence="1">Uncharacterized protein</fullName>
    </submittedName>
</protein>
<gene>
    <name evidence="1" type="ORF">BECKFW1821B_GA0114236_102336</name>
</gene>
<proteinExistence type="predicted"/>
<organism evidence="1">
    <name type="scientific">Candidatus Kentrum sp. FW</name>
    <dbReference type="NCBI Taxonomy" id="2126338"/>
    <lineage>
        <taxon>Bacteria</taxon>
        <taxon>Pseudomonadati</taxon>
        <taxon>Pseudomonadota</taxon>
        <taxon>Gammaproteobacteria</taxon>
        <taxon>Candidatus Kentrum</taxon>
    </lineage>
</organism>
<evidence type="ECO:0000313" key="1">
    <source>
        <dbReference type="EMBL" id="VFJ55591.1"/>
    </source>
</evidence>